<dbReference type="AlphaFoldDB" id="A0A8X8W070"/>
<evidence type="ECO:0000256" key="3">
    <source>
        <dbReference type="ARBA" id="ARBA00022801"/>
    </source>
</evidence>
<evidence type="ECO:0000259" key="4">
    <source>
        <dbReference type="PROSITE" id="PS50600"/>
    </source>
</evidence>
<dbReference type="SUPFAM" id="SSF54001">
    <property type="entry name" value="Cysteine proteinases"/>
    <property type="match status" value="1"/>
</dbReference>
<dbReference type="InterPro" id="IPR003653">
    <property type="entry name" value="Peptidase_C48_C"/>
</dbReference>
<name>A0A8X8W070_SALSN</name>
<protein>
    <recommendedName>
        <fullName evidence="4">Ubiquitin-like protease family profile domain-containing protein</fullName>
    </recommendedName>
</protein>
<reference evidence="5" key="1">
    <citation type="submission" date="2018-01" db="EMBL/GenBank/DDBJ databases">
        <authorList>
            <person name="Mao J.F."/>
        </authorList>
    </citation>
    <scope>NUCLEOTIDE SEQUENCE</scope>
    <source>
        <strain evidence="5">Huo1</strain>
        <tissue evidence="5">Leaf</tissue>
    </source>
</reference>
<organism evidence="5">
    <name type="scientific">Salvia splendens</name>
    <name type="common">Scarlet sage</name>
    <dbReference type="NCBI Taxonomy" id="180675"/>
    <lineage>
        <taxon>Eukaryota</taxon>
        <taxon>Viridiplantae</taxon>
        <taxon>Streptophyta</taxon>
        <taxon>Embryophyta</taxon>
        <taxon>Tracheophyta</taxon>
        <taxon>Spermatophyta</taxon>
        <taxon>Magnoliopsida</taxon>
        <taxon>eudicotyledons</taxon>
        <taxon>Gunneridae</taxon>
        <taxon>Pentapetalae</taxon>
        <taxon>asterids</taxon>
        <taxon>lamiids</taxon>
        <taxon>Lamiales</taxon>
        <taxon>Lamiaceae</taxon>
        <taxon>Nepetoideae</taxon>
        <taxon>Mentheae</taxon>
        <taxon>Salviinae</taxon>
        <taxon>Salvia</taxon>
        <taxon>Salvia subgen. Calosphace</taxon>
        <taxon>core Calosphace</taxon>
    </lineage>
</organism>
<gene>
    <name evidence="5" type="ORF">SASPL_154449</name>
</gene>
<evidence type="ECO:0000256" key="2">
    <source>
        <dbReference type="ARBA" id="ARBA00022670"/>
    </source>
</evidence>
<dbReference type="Gene3D" id="3.40.395.10">
    <property type="entry name" value="Adenoviral Proteinase, Chain A"/>
    <property type="match status" value="1"/>
</dbReference>
<dbReference type="Proteomes" id="UP000298416">
    <property type="component" value="Unassembled WGS sequence"/>
</dbReference>
<dbReference type="InterPro" id="IPR038765">
    <property type="entry name" value="Papain-like_cys_pep_sf"/>
</dbReference>
<keyword evidence="2" id="KW-0645">Protease</keyword>
<evidence type="ECO:0000313" key="6">
    <source>
        <dbReference type="Proteomes" id="UP000298416"/>
    </source>
</evidence>
<comment type="similarity">
    <text evidence="1">Belongs to the peptidase C48 family.</text>
</comment>
<dbReference type="EMBL" id="PNBA02000022">
    <property type="protein sequence ID" value="KAG6385613.1"/>
    <property type="molecule type" value="Genomic_DNA"/>
</dbReference>
<dbReference type="PROSITE" id="PS50600">
    <property type="entry name" value="ULP_PROTEASE"/>
    <property type="match status" value="1"/>
</dbReference>
<dbReference type="GO" id="GO:0006508">
    <property type="term" value="P:proteolysis"/>
    <property type="evidence" value="ECO:0007669"/>
    <property type="project" value="UniProtKB-KW"/>
</dbReference>
<accession>A0A8X8W070</accession>
<keyword evidence="3" id="KW-0378">Hydrolase</keyword>
<proteinExistence type="inferred from homology"/>
<sequence length="296" mass="35276">MARSSVGSQTTTIEAVNEKCQLLSKMFEEDKPETFDRWKIIFESMLLAQKEKEALEDLAEFPTFKTPRFLDKNFNVTNRPDNWDASKVRKNFISQIDNEIQRRPDFNWREIDLVITSHNDIYVFFPVCANFHYYLVVYWMKKNTIEIIDNSKPHKDMDPFEKYDIDIGLMKDMFEAYFIEKKMLDISENINKSSLNFLHLEWATSTNKKDCGVYLMRHMETYVGKKGSKWDIGFSARSVKIPKILRGRYCYTMISSIYNNQRSPMLQLAHDWMEANMEKLLELNNKYKKLFSCRKK</sequence>
<feature type="domain" description="Ubiquitin-like protease family profile" evidence="4">
    <location>
        <begin position="13"/>
        <end position="222"/>
    </location>
</feature>
<evidence type="ECO:0000313" key="5">
    <source>
        <dbReference type="EMBL" id="KAG6385613.1"/>
    </source>
</evidence>
<dbReference type="GO" id="GO:0008234">
    <property type="term" value="F:cysteine-type peptidase activity"/>
    <property type="evidence" value="ECO:0007669"/>
    <property type="project" value="InterPro"/>
</dbReference>
<evidence type="ECO:0000256" key="1">
    <source>
        <dbReference type="ARBA" id="ARBA00005234"/>
    </source>
</evidence>
<keyword evidence="6" id="KW-1185">Reference proteome</keyword>
<comment type="caution">
    <text evidence="5">The sequence shown here is derived from an EMBL/GenBank/DDBJ whole genome shotgun (WGS) entry which is preliminary data.</text>
</comment>
<reference evidence="5" key="2">
    <citation type="submission" date="2020-08" db="EMBL/GenBank/DDBJ databases">
        <title>Plant Genome Project.</title>
        <authorList>
            <person name="Zhang R.-G."/>
        </authorList>
    </citation>
    <scope>NUCLEOTIDE SEQUENCE</scope>
    <source>
        <strain evidence="5">Huo1</strain>
        <tissue evidence="5">Leaf</tissue>
    </source>
</reference>